<evidence type="ECO:0000313" key="4">
    <source>
        <dbReference type="Proteomes" id="UP001149163"/>
    </source>
</evidence>
<feature type="coiled-coil region" evidence="1">
    <location>
        <begin position="271"/>
        <end position="298"/>
    </location>
</feature>
<accession>A0A9W9LT30</accession>
<name>A0A9W9LT30_9EURO</name>
<keyword evidence="4" id="KW-1185">Reference proteome</keyword>
<comment type="caution">
    <text evidence="3">The sequence shown here is derived from an EMBL/GenBank/DDBJ whole genome shotgun (WGS) entry which is preliminary data.</text>
</comment>
<protein>
    <submittedName>
        <fullName evidence="3">Uncharacterized protein</fullName>
    </submittedName>
</protein>
<feature type="region of interest" description="Disordered" evidence="2">
    <location>
        <begin position="337"/>
        <end position="431"/>
    </location>
</feature>
<reference evidence="3" key="2">
    <citation type="journal article" date="2023" name="IMA Fungus">
        <title>Comparative genomic study of the Penicillium genus elucidates a diverse pangenome and 15 lateral gene transfer events.</title>
        <authorList>
            <person name="Petersen C."/>
            <person name="Sorensen T."/>
            <person name="Nielsen M.R."/>
            <person name="Sondergaard T.E."/>
            <person name="Sorensen J.L."/>
            <person name="Fitzpatrick D.A."/>
            <person name="Frisvad J.C."/>
            <person name="Nielsen K.L."/>
        </authorList>
    </citation>
    <scope>NUCLEOTIDE SEQUENCE</scope>
    <source>
        <strain evidence="3">IBT 26290</strain>
    </source>
</reference>
<dbReference type="RefSeq" id="XP_056547159.1">
    <property type="nucleotide sequence ID" value="XM_056683553.1"/>
</dbReference>
<organism evidence="3 4">
    <name type="scientific">Penicillium canariense</name>
    <dbReference type="NCBI Taxonomy" id="189055"/>
    <lineage>
        <taxon>Eukaryota</taxon>
        <taxon>Fungi</taxon>
        <taxon>Dikarya</taxon>
        <taxon>Ascomycota</taxon>
        <taxon>Pezizomycotina</taxon>
        <taxon>Eurotiomycetes</taxon>
        <taxon>Eurotiomycetidae</taxon>
        <taxon>Eurotiales</taxon>
        <taxon>Aspergillaceae</taxon>
        <taxon>Penicillium</taxon>
    </lineage>
</organism>
<feature type="compositionally biased region" description="Basic and acidic residues" evidence="2">
    <location>
        <begin position="687"/>
        <end position="707"/>
    </location>
</feature>
<dbReference type="OrthoDB" id="4088568at2759"/>
<dbReference type="EMBL" id="JAPQKN010000001">
    <property type="protein sequence ID" value="KAJ5175551.1"/>
    <property type="molecule type" value="Genomic_DNA"/>
</dbReference>
<keyword evidence="1" id="KW-0175">Coiled coil</keyword>
<feature type="compositionally biased region" description="Low complexity" evidence="2">
    <location>
        <begin position="642"/>
        <end position="660"/>
    </location>
</feature>
<dbReference type="Proteomes" id="UP001149163">
    <property type="component" value="Unassembled WGS sequence"/>
</dbReference>
<proteinExistence type="predicted"/>
<dbReference type="GeneID" id="81422729"/>
<sequence>MDSHLHTGSPHPELQVHLPSIPTHSRVPASLRCCCGREDCALLEHNNVALEGLEKDLETAARLGQALLHRHESYMAEAEEDRQQLVASVDALEREKRQVQVENARIVEENRSLLEQLDGLNKAVSESDEHVQSLTATLEHTQAELRRLTVAASRAAELEAQLALMETEQSRLEDTISSVQEDEKSAVQRWRNAETILRDLHDQVERIEAEAREEREQHQELIQRMERKRAVERELDNAAGRLKGAAAASELGRDPGTHVVSRFVKDILQDNANLQVGIMELREMLESSNQEVQNLREQVLFHQPLAEIGEEENAELLPSATLSDELESKERRVSQEFHIHHHYHTPTTSKKDKGSLNRRVKKRRPALGSPASLHSAMGISSPRRSIHRSQSSGSSMNTILSQTSVSIPPPSSSRRWSLQSPATDSLASSPQSVFRTSSIFDRVDRGYDFSQPTSPDSTVFSSPLIGARHNKGFDMPYRPLAALDNLDQPDGDSPRLFNEDQYERPGILDMSDSRTAHSAIPEESESSPSGLYSHSVAGEPAPALVEDMFALQFPPLRKSTSHDSLLSVAGMDIHTPTTRHSRMGDWHPGLRIPQRIVSPSVELVSTPPVLSAPFIIADRAKGPRQSSRSLLASVAASNSVPSESASVFSADSNSTSSTATPVPRKSATLGRFVGGWVLGRWGMAPLSDEHPASETEADSRAESEHSTPKPAPTTTPNVEPMAALHDPMPPMRFRFTGVNQKGPILGLRPPPPAPVNVRPQRIDEELLRESLAEGTD</sequence>
<feature type="compositionally biased region" description="Low complexity" evidence="2">
    <location>
        <begin position="388"/>
        <end position="421"/>
    </location>
</feature>
<reference evidence="3" key="1">
    <citation type="submission" date="2022-11" db="EMBL/GenBank/DDBJ databases">
        <authorList>
            <person name="Petersen C."/>
        </authorList>
    </citation>
    <scope>NUCLEOTIDE SEQUENCE</scope>
    <source>
        <strain evidence="3">IBT 26290</strain>
    </source>
</reference>
<gene>
    <name evidence="3" type="ORF">N7482_001428</name>
</gene>
<feature type="region of interest" description="Disordered" evidence="2">
    <location>
        <begin position="485"/>
        <end position="533"/>
    </location>
</feature>
<feature type="compositionally biased region" description="Polar residues" evidence="2">
    <location>
        <begin position="422"/>
        <end position="431"/>
    </location>
</feature>
<evidence type="ECO:0000313" key="3">
    <source>
        <dbReference type="EMBL" id="KAJ5175551.1"/>
    </source>
</evidence>
<evidence type="ECO:0000256" key="2">
    <source>
        <dbReference type="SAM" id="MobiDB-lite"/>
    </source>
</evidence>
<feature type="region of interest" description="Disordered" evidence="2">
    <location>
        <begin position="642"/>
        <end position="664"/>
    </location>
</feature>
<feature type="coiled-coil region" evidence="1">
    <location>
        <begin position="75"/>
        <end position="235"/>
    </location>
</feature>
<feature type="region of interest" description="Disordered" evidence="2">
    <location>
        <begin position="687"/>
        <end position="762"/>
    </location>
</feature>
<evidence type="ECO:0000256" key="1">
    <source>
        <dbReference type="SAM" id="Coils"/>
    </source>
</evidence>
<dbReference type="AlphaFoldDB" id="A0A9W9LT30"/>
<feature type="compositionally biased region" description="Basic residues" evidence="2">
    <location>
        <begin position="356"/>
        <end position="365"/>
    </location>
</feature>